<proteinExistence type="predicted"/>
<dbReference type="AlphaFoldDB" id="A0AA39M4H5"/>
<feature type="region of interest" description="Disordered" evidence="2">
    <location>
        <begin position="14"/>
        <end position="39"/>
    </location>
</feature>
<comment type="caution">
    <text evidence="4">The sequence shown here is derived from an EMBL/GenBank/DDBJ whole genome shotgun (WGS) entry which is preliminary data.</text>
</comment>
<dbReference type="PROSITE" id="PS51265">
    <property type="entry name" value="ZF_DBF4"/>
    <property type="match status" value="1"/>
</dbReference>
<evidence type="ECO:0000313" key="4">
    <source>
        <dbReference type="EMBL" id="KAK0420275.1"/>
    </source>
</evidence>
<dbReference type="GO" id="GO:0031431">
    <property type="term" value="C:Dbf4-dependent protein kinase complex"/>
    <property type="evidence" value="ECO:0007669"/>
    <property type="project" value="TreeGrafter"/>
</dbReference>
<reference evidence="4" key="1">
    <citation type="submission" date="2023-06" db="EMBL/GenBank/DDBJ databases">
        <title>Genomic analysis of the entomopathogenic nematode Steinernema hermaphroditum.</title>
        <authorList>
            <person name="Schwarz E.M."/>
            <person name="Heppert J.K."/>
            <person name="Baniya A."/>
            <person name="Schwartz H.T."/>
            <person name="Tan C.-H."/>
            <person name="Antoshechkin I."/>
            <person name="Sternberg P.W."/>
            <person name="Goodrich-Blair H."/>
            <person name="Dillman A.R."/>
        </authorList>
    </citation>
    <scope>NUCLEOTIDE SEQUENCE</scope>
    <source>
        <strain evidence="4">PS9179</strain>
        <tissue evidence="4">Whole animal</tissue>
    </source>
</reference>
<dbReference type="GO" id="GO:0043539">
    <property type="term" value="F:protein serine/threonine kinase activator activity"/>
    <property type="evidence" value="ECO:0007669"/>
    <property type="project" value="TreeGrafter"/>
</dbReference>
<dbReference type="GO" id="GO:0003676">
    <property type="term" value="F:nucleic acid binding"/>
    <property type="evidence" value="ECO:0007669"/>
    <property type="project" value="InterPro"/>
</dbReference>
<evidence type="ECO:0000259" key="3">
    <source>
        <dbReference type="PROSITE" id="PS51265"/>
    </source>
</evidence>
<gene>
    <name evidence="4" type="ORF">QR680_014597</name>
</gene>
<sequence>MELGGAFASTSLSIGNRRSSAPGLKRRLPSSIKTGTVDKKPRLTPIRCSLARGSQRKEKPWDGKRFQIDIEDHAKRESIIKDIVKLGGVIINEFSSSTKPINFLVSDNIYAPYLEQKTKTITPEIRSKMGGILREAMDSKISVKSATSFLSQITDFKKKYEHITSPLRTKERAREKVRVHKLVSPFMKLQDLDQRYQPVYKEFINPTFKKIFVGSHAGKSVFHLVTPDELERRAMKKRRKPVARPEYMKGQCEICNVACPNLQEHYTTKEHVMRVRAPDFYGEVDALCGSFLDEIKVTGCRTLPPRQPSPCRRSPSPSSDCEELIIHYKQYGIVREDIPTIAMRSVRRPPRICSSFVAIFRSVSRALLRLQSFGNLLEKRPSKKVYSSKDGSVWGEMIPESYCDPHAAVTVEAVFERPDELQETNTASVGDLF</sequence>
<keyword evidence="5" id="KW-1185">Reference proteome</keyword>
<dbReference type="GO" id="GO:1901987">
    <property type="term" value="P:regulation of cell cycle phase transition"/>
    <property type="evidence" value="ECO:0007669"/>
    <property type="project" value="TreeGrafter"/>
</dbReference>
<dbReference type="InterPro" id="IPR051590">
    <property type="entry name" value="Replication_Regulatory_Kinase"/>
</dbReference>
<dbReference type="GO" id="GO:0010571">
    <property type="term" value="P:positive regulation of nuclear cell cycle DNA replication"/>
    <property type="evidence" value="ECO:0007669"/>
    <property type="project" value="TreeGrafter"/>
</dbReference>
<accession>A0AA39M4H5</accession>
<protein>
    <recommendedName>
        <fullName evidence="3">DBF4-type domain-containing protein</fullName>
    </recommendedName>
</protein>
<evidence type="ECO:0000256" key="2">
    <source>
        <dbReference type="SAM" id="MobiDB-lite"/>
    </source>
</evidence>
<dbReference type="GO" id="GO:0008270">
    <property type="term" value="F:zinc ion binding"/>
    <property type="evidence" value="ECO:0007669"/>
    <property type="project" value="UniProtKB-KW"/>
</dbReference>
<dbReference type="PANTHER" id="PTHR15375:SF26">
    <property type="entry name" value="PROTEIN CHIFFON"/>
    <property type="match status" value="1"/>
</dbReference>
<evidence type="ECO:0000313" key="5">
    <source>
        <dbReference type="Proteomes" id="UP001175271"/>
    </source>
</evidence>
<dbReference type="PANTHER" id="PTHR15375">
    <property type="entry name" value="ACTIVATOR OF S-PHASE KINASE-RELATED"/>
    <property type="match status" value="1"/>
</dbReference>
<keyword evidence="1" id="KW-0479">Metal-binding</keyword>
<dbReference type="EMBL" id="JAUCMV010000002">
    <property type="protein sequence ID" value="KAK0420275.1"/>
    <property type="molecule type" value="Genomic_DNA"/>
</dbReference>
<feature type="domain" description="DBF4-type" evidence="3">
    <location>
        <begin position="245"/>
        <end position="294"/>
    </location>
</feature>
<name>A0AA39M4H5_9BILA</name>
<dbReference type="InterPro" id="IPR006572">
    <property type="entry name" value="Znf_DBF"/>
</dbReference>
<evidence type="ECO:0000256" key="1">
    <source>
        <dbReference type="PROSITE-ProRule" id="PRU00600"/>
    </source>
</evidence>
<keyword evidence="1" id="KW-0862">Zinc</keyword>
<keyword evidence="1" id="KW-0863">Zinc-finger</keyword>
<dbReference type="Proteomes" id="UP001175271">
    <property type="component" value="Unassembled WGS sequence"/>
</dbReference>
<organism evidence="4 5">
    <name type="scientific">Steinernema hermaphroditum</name>
    <dbReference type="NCBI Taxonomy" id="289476"/>
    <lineage>
        <taxon>Eukaryota</taxon>
        <taxon>Metazoa</taxon>
        <taxon>Ecdysozoa</taxon>
        <taxon>Nematoda</taxon>
        <taxon>Chromadorea</taxon>
        <taxon>Rhabditida</taxon>
        <taxon>Tylenchina</taxon>
        <taxon>Panagrolaimomorpha</taxon>
        <taxon>Strongyloidoidea</taxon>
        <taxon>Steinernematidae</taxon>
        <taxon>Steinernema</taxon>
    </lineage>
</organism>